<keyword evidence="1" id="KW-0732">Signal</keyword>
<reference evidence="2 3" key="1">
    <citation type="journal article" date="2019" name="Nat. Ecol. Evol.">
        <title>Megaphylogeny resolves global patterns of mushroom evolution.</title>
        <authorList>
            <person name="Varga T."/>
            <person name="Krizsan K."/>
            <person name="Foldi C."/>
            <person name="Dima B."/>
            <person name="Sanchez-Garcia M."/>
            <person name="Sanchez-Ramirez S."/>
            <person name="Szollosi G.J."/>
            <person name="Szarkandi J.G."/>
            <person name="Papp V."/>
            <person name="Albert L."/>
            <person name="Andreopoulos W."/>
            <person name="Angelini C."/>
            <person name="Antonin V."/>
            <person name="Barry K.W."/>
            <person name="Bougher N.L."/>
            <person name="Buchanan P."/>
            <person name="Buyck B."/>
            <person name="Bense V."/>
            <person name="Catcheside P."/>
            <person name="Chovatia M."/>
            <person name="Cooper J."/>
            <person name="Damon W."/>
            <person name="Desjardin D."/>
            <person name="Finy P."/>
            <person name="Geml J."/>
            <person name="Haridas S."/>
            <person name="Hughes K."/>
            <person name="Justo A."/>
            <person name="Karasinski D."/>
            <person name="Kautmanova I."/>
            <person name="Kiss B."/>
            <person name="Kocsube S."/>
            <person name="Kotiranta H."/>
            <person name="LaButti K.M."/>
            <person name="Lechner B.E."/>
            <person name="Liimatainen K."/>
            <person name="Lipzen A."/>
            <person name="Lukacs Z."/>
            <person name="Mihaltcheva S."/>
            <person name="Morgado L.N."/>
            <person name="Niskanen T."/>
            <person name="Noordeloos M.E."/>
            <person name="Ohm R.A."/>
            <person name="Ortiz-Santana B."/>
            <person name="Ovrebo C."/>
            <person name="Racz N."/>
            <person name="Riley R."/>
            <person name="Savchenko A."/>
            <person name="Shiryaev A."/>
            <person name="Soop K."/>
            <person name="Spirin V."/>
            <person name="Szebenyi C."/>
            <person name="Tomsovsky M."/>
            <person name="Tulloss R.E."/>
            <person name="Uehling J."/>
            <person name="Grigoriev I.V."/>
            <person name="Vagvolgyi C."/>
            <person name="Papp T."/>
            <person name="Martin F.M."/>
            <person name="Miettinen O."/>
            <person name="Hibbett D.S."/>
            <person name="Nagy L.G."/>
        </authorList>
    </citation>
    <scope>NUCLEOTIDE SEQUENCE [LARGE SCALE GENOMIC DNA]</scope>
    <source>
        <strain evidence="2 3">FP101781</strain>
    </source>
</reference>
<feature type="chain" id="PRO_5021241573" description="Secreted protein" evidence="1">
    <location>
        <begin position="20"/>
        <end position="73"/>
    </location>
</feature>
<feature type="signal peptide" evidence="1">
    <location>
        <begin position="1"/>
        <end position="19"/>
    </location>
</feature>
<evidence type="ECO:0000313" key="3">
    <source>
        <dbReference type="Proteomes" id="UP000298030"/>
    </source>
</evidence>
<protein>
    <recommendedName>
        <fullName evidence="4">Secreted protein</fullName>
    </recommendedName>
</protein>
<accession>A0A4Y7RBD8</accession>
<dbReference type="Proteomes" id="UP000298030">
    <property type="component" value="Unassembled WGS sequence"/>
</dbReference>
<evidence type="ECO:0000313" key="2">
    <source>
        <dbReference type="EMBL" id="TEB06325.1"/>
    </source>
</evidence>
<sequence>MSVATEAVLLFASLSRTCACALTLPQYHRTSNLTHRRVIAHDHNLIRLRLPLGYCKQLEQGVGWKLTHYSCSS</sequence>
<dbReference type="AlphaFoldDB" id="A0A4Y7RBD8"/>
<dbReference type="EMBL" id="QPFP01000574">
    <property type="protein sequence ID" value="TEB06325.1"/>
    <property type="molecule type" value="Genomic_DNA"/>
</dbReference>
<evidence type="ECO:0008006" key="4">
    <source>
        <dbReference type="Google" id="ProtNLM"/>
    </source>
</evidence>
<name>A0A4Y7RBD8_COPMI</name>
<proteinExistence type="predicted"/>
<organism evidence="2 3">
    <name type="scientific">Coprinellus micaceus</name>
    <name type="common">Glistening ink-cap mushroom</name>
    <name type="synonym">Coprinus micaceus</name>
    <dbReference type="NCBI Taxonomy" id="71717"/>
    <lineage>
        <taxon>Eukaryota</taxon>
        <taxon>Fungi</taxon>
        <taxon>Dikarya</taxon>
        <taxon>Basidiomycota</taxon>
        <taxon>Agaricomycotina</taxon>
        <taxon>Agaricomycetes</taxon>
        <taxon>Agaricomycetidae</taxon>
        <taxon>Agaricales</taxon>
        <taxon>Agaricineae</taxon>
        <taxon>Psathyrellaceae</taxon>
        <taxon>Coprinellus</taxon>
    </lineage>
</organism>
<evidence type="ECO:0000256" key="1">
    <source>
        <dbReference type="SAM" id="SignalP"/>
    </source>
</evidence>
<keyword evidence="3" id="KW-1185">Reference proteome</keyword>
<comment type="caution">
    <text evidence="2">The sequence shown here is derived from an EMBL/GenBank/DDBJ whole genome shotgun (WGS) entry which is preliminary data.</text>
</comment>
<gene>
    <name evidence="2" type="ORF">FA13DRAFT_1171723</name>
</gene>